<evidence type="ECO:0000313" key="1">
    <source>
        <dbReference type="EMBL" id="KHG15626.1"/>
    </source>
</evidence>
<accession>A0A0B0NWZ6</accession>
<organism evidence="1 2">
    <name type="scientific">Gossypium arboreum</name>
    <name type="common">Tree cotton</name>
    <name type="synonym">Gossypium nanking</name>
    <dbReference type="NCBI Taxonomy" id="29729"/>
    <lineage>
        <taxon>Eukaryota</taxon>
        <taxon>Viridiplantae</taxon>
        <taxon>Streptophyta</taxon>
        <taxon>Embryophyta</taxon>
        <taxon>Tracheophyta</taxon>
        <taxon>Spermatophyta</taxon>
        <taxon>Magnoliopsida</taxon>
        <taxon>eudicotyledons</taxon>
        <taxon>Gunneridae</taxon>
        <taxon>Pentapetalae</taxon>
        <taxon>rosids</taxon>
        <taxon>malvids</taxon>
        <taxon>Malvales</taxon>
        <taxon>Malvaceae</taxon>
        <taxon>Malvoideae</taxon>
        <taxon>Gossypium</taxon>
    </lineage>
</organism>
<proteinExistence type="predicted"/>
<name>A0A0B0NWZ6_GOSAR</name>
<reference evidence="2" key="1">
    <citation type="submission" date="2014-09" db="EMBL/GenBank/DDBJ databases">
        <authorList>
            <person name="Mudge J."/>
            <person name="Ramaraj T."/>
            <person name="Lindquist I.E."/>
            <person name="Bharti A.K."/>
            <person name="Sundararajan A."/>
            <person name="Cameron C.T."/>
            <person name="Woodward J.E."/>
            <person name="May G.D."/>
            <person name="Brubaker C."/>
            <person name="Broadhvest J."/>
            <person name="Wilkins T.A."/>
        </authorList>
    </citation>
    <scope>NUCLEOTIDE SEQUENCE</scope>
    <source>
        <strain evidence="2">cv. AKA8401</strain>
    </source>
</reference>
<sequence length="9" mass="1092">MRPRLIIPP</sequence>
<protein>
    <submittedName>
        <fullName evidence="1">Uncharacterized protein</fullName>
    </submittedName>
</protein>
<evidence type="ECO:0000313" key="2">
    <source>
        <dbReference type="Proteomes" id="UP000032142"/>
    </source>
</evidence>
<dbReference type="EMBL" id="KN404211">
    <property type="protein sequence ID" value="KHG15626.1"/>
    <property type="molecule type" value="Genomic_DNA"/>
</dbReference>
<gene>
    <name evidence="1" type="ORF">F383_22734</name>
</gene>
<dbReference type="Proteomes" id="UP000032142">
    <property type="component" value="Unassembled WGS sequence"/>
</dbReference>
<keyword evidence="2" id="KW-1185">Reference proteome</keyword>